<feature type="compositionally biased region" description="Pro residues" evidence="3">
    <location>
        <begin position="202"/>
        <end position="216"/>
    </location>
</feature>
<feature type="domain" description="DDE Tnp4" evidence="4">
    <location>
        <begin position="114"/>
        <end position="287"/>
    </location>
</feature>
<evidence type="ECO:0000313" key="5">
    <source>
        <dbReference type="EMBL" id="GIJ13309.1"/>
    </source>
</evidence>
<dbReference type="Proteomes" id="UP000647017">
    <property type="component" value="Unassembled WGS sequence"/>
</dbReference>
<organism evidence="5 6">
    <name type="scientific">Micromonospora andamanensis</name>
    <dbReference type="NCBI Taxonomy" id="1287068"/>
    <lineage>
        <taxon>Bacteria</taxon>
        <taxon>Bacillati</taxon>
        <taxon>Actinomycetota</taxon>
        <taxon>Actinomycetes</taxon>
        <taxon>Micromonosporales</taxon>
        <taxon>Micromonosporaceae</taxon>
        <taxon>Micromonospora</taxon>
    </lineage>
</organism>
<reference evidence="5 6" key="1">
    <citation type="submission" date="2021-01" db="EMBL/GenBank/DDBJ databases">
        <title>Whole genome shotgun sequence of Verrucosispora andamanensis NBRC 109075.</title>
        <authorList>
            <person name="Komaki H."/>
            <person name="Tamura T."/>
        </authorList>
    </citation>
    <scope>NUCLEOTIDE SEQUENCE [LARGE SCALE GENOMIC DNA]</scope>
    <source>
        <strain evidence="5 6">NBRC 109075</strain>
    </source>
</reference>
<dbReference type="InterPro" id="IPR027806">
    <property type="entry name" value="HARBI1_dom"/>
</dbReference>
<evidence type="ECO:0000256" key="2">
    <source>
        <dbReference type="ARBA" id="ARBA00022723"/>
    </source>
</evidence>
<evidence type="ECO:0000259" key="4">
    <source>
        <dbReference type="Pfam" id="PF13359"/>
    </source>
</evidence>
<comment type="caution">
    <text evidence="5">The sequence shown here is derived from an EMBL/GenBank/DDBJ whole genome shotgun (WGS) entry which is preliminary data.</text>
</comment>
<dbReference type="InterPro" id="IPR010921">
    <property type="entry name" value="Trp_repressor/repl_initiator"/>
</dbReference>
<evidence type="ECO:0000256" key="3">
    <source>
        <dbReference type="SAM" id="MobiDB-lite"/>
    </source>
</evidence>
<dbReference type="Pfam" id="PF13359">
    <property type="entry name" value="DDE_Tnp_4"/>
    <property type="match status" value="1"/>
</dbReference>
<sequence>MTHKNPPAEGSPLVYQSRLPLSTKTLTTVITAIRRHRAQVRSRWRKLPDHSAAAIVLAVLRHDQRPTDLAAANGISANTVRRWVNQVITTLAAQMPRLSRILRRARHHTQVVLLDGTLIPVQRPRDRRRRHAHYNGKHRTFGLTVLAITDLTGNLLWISAAYPGRTAEITAARRHRIPAHLRHHDLAAICDLGFTNLDDQPGPYPGLRPRRQPPGQPDDHPTIITGRRPARAHPLTRYQHAVNNLIAGERATNEHGFADLKNWRILHQLRGNHRHATTLLRALTVLTQSHITR</sequence>
<dbReference type="EMBL" id="BOOZ01000116">
    <property type="protein sequence ID" value="GIJ13309.1"/>
    <property type="molecule type" value="Genomic_DNA"/>
</dbReference>
<feature type="region of interest" description="Disordered" evidence="3">
    <location>
        <begin position="200"/>
        <end position="226"/>
    </location>
</feature>
<proteinExistence type="predicted"/>
<evidence type="ECO:0000256" key="1">
    <source>
        <dbReference type="ARBA" id="ARBA00001968"/>
    </source>
</evidence>
<keyword evidence="6" id="KW-1185">Reference proteome</keyword>
<accession>A0ABQ4I5X0</accession>
<evidence type="ECO:0000313" key="6">
    <source>
        <dbReference type="Proteomes" id="UP000647017"/>
    </source>
</evidence>
<dbReference type="RefSeq" id="WP_204015828.1">
    <property type="nucleotide sequence ID" value="NZ_BOOZ01000116.1"/>
</dbReference>
<comment type="cofactor">
    <cofactor evidence="1">
        <name>a divalent metal cation</name>
        <dbReference type="ChEBI" id="CHEBI:60240"/>
    </cofactor>
</comment>
<dbReference type="SUPFAM" id="SSF48295">
    <property type="entry name" value="TrpR-like"/>
    <property type="match status" value="1"/>
</dbReference>
<name>A0ABQ4I5X0_9ACTN</name>
<keyword evidence="2" id="KW-0479">Metal-binding</keyword>
<protein>
    <recommendedName>
        <fullName evidence="4">DDE Tnp4 domain-containing protein</fullName>
    </recommendedName>
</protein>
<gene>
    <name evidence="5" type="ORF">Van01_65230</name>
</gene>